<name>A0A445L1R8_GLYSO</name>
<dbReference type="AlphaFoldDB" id="A0A445L1R8"/>
<feature type="compositionally biased region" description="Basic and acidic residues" evidence="1">
    <location>
        <begin position="145"/>
        <end position="175"/>
    </location>
</feature>
<comment type="caution">
    <text evidence="2">The sequence shown here is derived from an EMBL/GenBank/DDBJ whole genome shotgun (WGS) entry which is preliminary data.</text>
</comment>
<keyword evidence="3" id="KW-1185">Reference proteome</keyword>
<dbReference type="GO" id="GO:0009507">
    <property type="term" value="C:chloroplast"/>
    <property type="evidence" value="ECO:0007669"/>
    <property type="project" value="TreeGrafter"/>
</dbReference>
<dbReference type="PANTHER" id="PTHR36764:SF1">
    <property type="entry name" value="TRNA (ILE)-LYSIDINE SYNTHASE"/>
    <property type="match status" value="1"/>
</dbReference>
<evidence type="ECO:0000313" key="2">
    <source>
        <dbReference type="EMBL" id="RZC17035.1"/>
    </source>
</evidence>
<dbReference type="EMBL" id="QZWG01000004">
    <property type="protein sequence ID" value="RZC17035.1"/>
    <property type="molecule type" value="Genomic_DNA"/>
</dbReference>
<feature type="region of interest" description="Disordered" evidence="1">
    <location>
        <begin position="319"/>
        <end position="379"/>
    </location>
</feature>
<feature type="compositionally biased region" description="Polar residues" evidence="1">
    <location>
        <begin position="336"/>
        <end position="354"/>
    </location>
</feature>
<dbReference type="PANTHER" id="PTHR36764">
    <property type="entry name" value="TRNA (ILE)-LYSIDINE SYNTHASE"/>
    <property type="match status" value="1"/>
</dbReference>
<gene>
    <name evidence="2" type="ORF">D0Y65_010059</name>
</gene>
<reference evidence="2 3" key="1">
    <citation type="submission" date="2018-09" db="EMBL/GenBank/DDBJ databases">
        <title>A high-quality reference genome of wild soybean provides a powerful tool to mine soybean genomes.</title>
        <authorList>
            <person name="Xie M."/>
            <person name="Chung C.Y.L."/>
            <person name="Li M.-W."/>
            <person name="Wong F.-L."/>
            <person name="Chan T.-F."/>
            <person name="Lam H.-M."/>
        </authorList>
    </citation>
    <scope>NUCLEOTIDE SEQUENCE [LARGE SCALE GENOMIC DNA]</scope>
    <source>
        <strain evidence="3">cv. W05</strain>
        <tissue evidence="2">Hypocotyl of etiolated seedlings</tissue>
    </source>
</reference>
<feature type="region of interest" description="Disordered" evidence="1">
    <location>
        <begin position="81"/>
        <end position="189"/>
    </location>
</feature>
<sequence length="379" mass="41485">MIDISWYNSLYFHFMETYIRTQFLFRKMSKNKEESSMVAISLYRGNLHRVPDVPRRWPMPAPKITLKDFKSLLARRSKALSRLQNSNPNPTPTPLPNGSQTEPPPTVTVNHGEGPSTTVAREDGYRKETPLVAVSSAKKPLAGSDSEKPQLDSKIDEASVKKPSDGVAASEEKQTEPVAENVDQLNEKKKRKKEIEEKLQGLNDNKHNLVLVLKQILNAEEELKRRNSMQVVAMHGPSVPLQGDGTNDTGLMIRHMPPRLGSQGNLVAADVDGGEGDDFANYTMHSRHVLRTSSMSPSSESPLRRTPSVQQNVISHPSRANIGAAGSPSRFALSGHQGNPVNLPSVSVSGTSYIASSPSPAASGGTSVFRDARQPSPWK</sequence>
<organism evidence="2 3">
    <name type="scientific">Glycine soja</name>
    <name type="common">Wild soybean</name>
    <dbReference type="NCBI Taxonomy" id="3848"/>
    <lineage>
        <taxon>Eukaryota</taxon>
        <taxon>Viridiplantae</taxon>
        <taxon>Streptophyta</taxon>
        <taxon>Embryophyta</taxon>
        <taxon>Tracheophyta</taxon>
        <taxon>Spermatophyta</taxon>
        <taxon>Magnoliopsida</taxon>
        <taxon>eudicotyledons</taxon>
        <taxon>Gunneridae</taxon>
        <taxon>Pentapetalae</taxon>
        <taxon>rosids</taxon>
        <taxon>fabids</taxon>
        <taxon>Fabales</taxon>
        <taxon>Fabaceae</taxon>
        <taxon>Papilionoideae</taxon>
        <taxon>50 kb inversion clade</taxon>
        <taxon>NPAAA clade</taxon>
        <taxon>indigoferoid/millettioid clade</taxon>
        <taxon>Phaseoleae</taxon>
        <taxon>Glycine</taxon>
        <taxon>Glycine subgen. Soja</taxon>
    </lineage>
</organism>
<feature type="compositionally biased region" description="Basic and acidic residues" evidence="1">
    <location>
        <begin position="120"/>
        <end position="129"/>
    </location>
</feature>
<evidence type="ECO:0000313" key="3">
    <source>
        <dbReference type="Proteomes" id="UP000289340"/>
    </source>
</evidence>
<dbReference type="Proteomes" id="UP000289340">
    <property type="component" value="Chromosome 4"/>
</dbReference>
<evidence type="ECO:0000256" key="1">
    <source>
        <dbReference type="SAM" id="MobiDB-lite"/>
    </source>
</evidence>
<accession>A0A445L1R8</accession>
<protein>
    <submittedName>
        <fullName evidence="2">Uncharacterized protein</fullName>
    </submittedName>
</protein>
<proteinExistence type="predicted"/>